<protein>
    <submittedName>
        <fullName evidence="1">Uncharacterized protein</fullName>
    </submittedName>
</protein>
<dbReference type="AlphaFoldDB" id="A0A2P2QNP1"/>
<proteinExistence type="predicted"/>
<accession>A0A2P2QNP1</accession>
<organism evidence="1">
    <name type="scientific">Rhizophora mucronata</name>
    <name type="common">Asiatic mangrove</name>
    <dbReference type="NCBI Taxonomy" id="61149"/>
    <lineage>
        <taxon>Eukaryota</taxon>
        <taxon>Viridiplantae</taxon>
        <taxon>Streptophyta</taxon>
        <taxon>Embryophyta</taxon>
        <taxon>Tracheophyta</taxon>
        <taxon>Spermatophyta</taxon>
        <taxon>Magnoliopsida</taxon>
        <taxon>eudicotyledons</taxon>
        <taxon>Gunneridae</taxon>
        <taxon>Pentapetalae</taxon>
        <taxon>rosids</taxon>
        <taxon>fabids</taxon>
        <taxon>Malpighiales</taxon>
        <taxon>Rhizophoraceae</taxon>
        <taxon>Rhizophora</taxon>
    </lineage>
</organism>
<dbReference type="EMBL" id="GGEC01088145">
    <property type="protein sequence ID" value="MBX68629.1"/>
    <property type="molecule type" value="Transcribed_RNA"/>
</dbReference>
<sequence>MHVCMQCMSANTICTSPNELKFKVSIHNNNTITTKFKSQI</sequence>
<reference evidence="1" key="1">
    <citation type="submission" date="2018-02" db="EMBL/GenBank/DDBJ databases">
        <title>Rhizophora mucronata_Transcriptome.</title>
        <authorList>
            <person name="Meera S.P."/>
            <person name="Sreeshan A."/>
            <person name="Augustine A."/>
        </authorList>
    </citation>
    <scope>NUCLEOTIDE SEQUENCE</scope>
    <source>
        <tissue evidence="1">Leaf</tissue>
    </source>
</reference>
<name>A0A2P2QNP1_RHIMU</name>
<evidence type="ECO:0000313" key="1">
    <source>
        <dbReference type="EMBL" id="MBX68629.1"/>
    </source>
</evidence>